<organism evidence="3 4">
    <name type="scientific">Spirochaeta lutea</name>
    <dbReference type="NCBI Taxonomy" id="1480694"/>
    <lineage>
        <taxon>Bacteria</taxon>
        <taxon>Pseudomonadati</taxon>
        <taxon>Spirochaetota</taxon>
        <taxon>Spirochaetia</taxon>
        <taxon>Spirochaetales</taxon>
        <taxon>Spirochaetaceae</taxon>
        <taxon>Spirochaeta</taxon>
    </lineage>
</organism>
<dbReference type="GO" id="GO:0000785">
    <property type="term" value="C:chromatin"/>
    <property type="evidence" value="ECO:0007669"/>
    <property type="project" value="TreeGrafter"/>
</dbReference>
<dbReference type="STRING" id="1480694.DC28_08445"/>
<name>A0A098QW09_9SPIO</name>
<gene>
    <name evidence="3" type="ORF">DC28_08445</name>
</gene>
<protein>
    <submittedName>
        <fullName evidence="3">Uncharacterized protein</fullName>
    </submittedName>
</protein>
<reference evidence="3 4" key="1">
    <citation type="submission" date="2014-05" db="EMBL/GenBank/DDBJ databases">
        <title>De novo Genome Sequence of Spirocheata sp.</title>
        <authorList>
            <person name="Shivani Y."/>
            <person name="Subhash Y."/>
            <person name="Tushar L."/>
            <person name="Sasikala C."/>
            <person name="Ramana C.V."/>
        </authorList>
    </citation>
    <scope>NUCLEOTIDE SEQUENCE [LARGE SCALE GENOMIC DNA]</scope>
    <source>
        <strain evidence="3 4">JC230</strain>
    </source>
</reference>
<accession>A0A098QW09</accession>
<keyword evidence="1" id="KW-0175">Coiled coil</keyword>
<evidence type="ECO:0000256" key="2">
    <source>
        <dbReference type="SAM" id="MobiDB-lite"/>
    </source>
</evidence>
<sequence>MGSRRKKNVLILLLLMVGVLGLANRVAAQELETESVDLTTFDFSQTRVSFAGPSAFFFRNVGIQGQSVSLLFRKNAEGEWQLGQVFSQEDAVFPSDVILDFARLEALDDSRVAIDGILVDGKPYRAELSLGPDMILGVPDMLSTGSIIGTSLARVLNDAGFVLKDSYNEVRDQRDHALDDLQTAQNDRNRLSSQVTDLEGRVDELTGQASTAEQTLADARMQIEQLEDENLSLEKELVQVRASLAEALAARSDDDPDAAPDDGAAGAGNSIDEEQFRAQVAALEFQVDALKAEIQELRKTATDLREAAEEGQDLRAAGQELAREIASLRDQLRDMTQSRNDLENQLITRFGAEGYLGVVKGEFTQTLLRGFESGTPAMGTWNTATPSASRNGVVQSDPDQYFARYDFRLNQDNQALLYRLRGRSLDPDWVGYGLHLFTENSEARGYGFGEGLLVWLTRDPEVYGNNRTYLEVYRSRDDVDMERVLHAAIQEPISGYLDLEVLYEPEFDYITLSVNGEEKVRYKTWFGVNRGVQTSLRALGRAEFTDFEVLSR</sequence>
<evidence type="ECO:0000313" key="3">
    <source>
        <dbReference type="EMBL" id="KGE71849.1"/>
    </source>
</evidence>
<keyword evidence="4" id="KW-1185">Reference proteome</keyword>
<dbReference type="GO" id="GO:0000796">
    <property type="term" value="C:condensin complex"/>
    <property type="evidence" value="ECO:0007669"/>
    <property type="project" value="TreeGrafter"/>
</dbReference>
<dbReference type="GO" id="GO:0000793">
    <property type="term" value="C:condensed chromosome"/>
    <property type="evidence" value="ECO:0007669"/>
    <property type="project" value="TreeGrafter"/>
</dbReference>
<proteinExistence type="predicted"/>
<evidence type="ECO:0000256" key="1">
    <source>
        <dbReference type="SAM" id="Coils"/>
    </source>
</evidence>
<dbReference type="EMBL" id="JNUP01000064">
    <property type="protein sequence ID" value="KGE71849.1"/>
    <property type="molecule type" value="Genomic_DNA"/>
</dbReference>
<dbReference type="Gene3D" id="1.10.287.1490">
    <property type="match status" value="1"/>
</dbReference>
<feature type="region of interest" description="Disordered" evidence="2">
    <location>
        <begin position="250"/>
        <end position="269"/>
    </location>
</feature>
<dbReference type="GO" id="GO:0003682">
    <property type="term" value="F:chromatin binding"/>
    <property type="evidence" value="ECO:0007669"/>
    <property type="project" value="TreeGrafter"/>
</dbReference>
<feature type="coiled-coil region" evidence="1">
    <location>
        <begin position="167"/>
        <end position="243"/>
    </location>
</feature>
<dbReference type="PANTHER" id="PTHR43941">
    <property type="entry name" value="STRUCTURAL MAINTENANCE OF CHROMOSOMES PROTEIN 2"/>
    <property type="match status" value="1"/>
</dbReference>
<dbReference type="OrthoDB" id="9824336at2"/>
<dbReference type="RefSeq" id="WP_037547661.1">
    <property type="nucleotide sequence ID" value="NZ_JNUP01000064.1"/>
</dbReference>
<dbReference type="PANTHER" id="PTHR43941:SF1">
    <property type="entry name" value="STRUCTURAL MAINTENANCE OF CHROMOSOMES PROTEIN 2"/>
    <property type="match status" value="1"/>
</dbReference>
<feature type="coiled-coil region" evidence="1">
    <location>
        <begin position="273"/>
        <end position="345"/>
    </location>
</feature>
<comment type="caution">
    <text evidence="3">The sequence shown here is derived from an EMBL/GenBank/DDBJ whole genome shotgun (WGS) entry which is preliminary data.</text>
</comment>
<dbReference type="Proteomes" id="UP000029692">
    <property type="component" value="Unassembled WGS sequence"/>
</dbReference>
<dbReference type="AlphaFoldDB" id="A0A098QW09"/>
<evidence type="ECO:0000313" key="4">
    <source>
        <dbReference type="Proteomes" id="UP000029692"/>
    </source>
</evidence>